<accession>A0A4R8QGK5</accession>
<evidence type="ECO:0000256" key="1">
    <source>
        <dbReference type="SAM" id="MobiDB-lite"/>
    </source>
</evidence>
<comment type="caution">
    <text evidence="2">The sequence shown here is derived from an EMBL/GenBank/DDBJ whole genome shotgun (WGS) entry which is preliminary data.</text>
</comment>
<dbReference type="AlphaFoldDB" id="A0A4R8QGK5"/>
<reference evidence="2 3" key="1">
    <citation type="submission" date="2018-12" db="EMBL/GenBank/DDBJ databases">
        <title>Genome sequence and assembly of Colletotrichum trifolii.</title>
        <authorList>
            <person name="Gan P."/>
            <person name="Shirasu K."/>
        </authorList>
    </citation>
    <scope>NUCLEOTIDE SEQUENCE [LARGE SCALE GENOMIC DNA]</scope>
    <source>
        <strain evidence="2 3">543-2</strain>
    </source>
</reference>
<feature type="region of interest" description="Disordered" evidence="1">
    <location>
        <begin position="349"/>
        <end position="368"/>
    </location>
</feature>
<evidence type="ECO:0000313" key="2">
    <source>
        <dbReference type="EMBL" id="TDZ37997.1"/>
    </source>
</evidence>
<evidence type="ECO:0000313" key="3">
    <source>
        <dbReference type="Proteomes" id="UP000295703"/>
    </source>
</evidence>
<dbReference type="EMBL" id="RYZW01000211">
    <property type="protein sequence ID" value="TDZ37997.1"/>
    <property type="molecule type" value="Genomic_DNA"/>
</dbReference>
<protein>
    <submittedName>
        <fullName evidence="2">Uncharacterized protein</fullName>
    </submittedName>
</protein>
<gene>
    <name evidence="2" type="ORF">CTRI78_v010976</name>
</gene>
<name>A0A4R8QGK5_COLTR</name>
<dbReference type="Proteomes" id="UP000295703">
    <property type="component" value="Unassembled WGS sequence"/>
</dbReference>
<sequence>MPSHRIPLPKGNTPLHVTRHLQAVTSTSCNRIPLPRPIQPLHVYRHLLRAATYFPLVCRPYLEQRIKFAFRRERERAAAAEKKLSHIPNRRAALGAEQFHRTKALEEGRRKVTSLNAALAGDATRFQRILFHSFGTLGKRRRELFAAFAKKAPEPPSNAQQLEKRITDLERERQQKEKLRKIPPTRRVYDRDDPAPWVNQKLSPIEDNWDLAKLRDLFASQHAHRKRASFASAWPRGDVGQFNPKSNVPKTDIWGRPPAARRVTKKVRQWWKTTAEKLVPPVDESEWQLLRSLAQGDAPRELWKFPLRRPIAAPTNQEDDARSEFHWAAYATVPIRELERPRSRKFARLTGAEDDGPYSQTQNKIRENTPYSNRKLRRMFGEVWQTSSYAAEADSQRKGKPRVTFTWGTALKRLPPATGLQHSIFEGVDSKGYPIGQQS</sequence>
<organism evidence="2 3">
    <name type="scientific">Colletotrichum trifolii</name>
    <dbReference type="NCBI Taxonomy" id="5466"/>
    <lineage>
        <taxon>Eukaryota</taxon>
        <taxon>Fungi</taxon>
        <taxon>Dikarya</taxon>
        <taxon>Ascomycota</taxon>
        <taxon>Pezizomycotina</taxon>
        <taxon>Sordariomycetes</taxon>
        <taxon>Hypocreomycetidae</taxon>
        <taxon>Glomerellales</taxon>
        <taxon>Glomerellaceae</taxon>
        <taxon>Colletotrichum</taxon>
        <taxon>Colletotrichum orbiculare species complex</taxon>
    </lineage>
</organism>
<proteinExistence type="predicted"/>
<keyword evidence="3" id="KW-1185">Reference proteome</keyword>